<feature type="transmembrane region" description="Helical" evidence="5">
    <location>
        <begin position="113"/>
        <end position="132"/>
    </location>
</feature>
<keyword evidence="3 5" id="KW-1133">Transmembrane helix</keyword>
<feature type="transmembrane region" description="Helical" evidence="5">
    <location>
        <begin position="23"/>
        <end position="56"/>
    </location>
</feature>
<comment type="subcellular location">
    <subcellularLocation>
        <location evidence="1">Membrane</location>
        <topology evidence="1">Multi-pass membrane protein</topology>
    </subcellularLocation>
</comment>
<evidence type="ECO:0000313" key="7">
    <source>
        <dbReference type="Proteomes" id="UP001164965"/>
    </source>
</evidence>
<proteinExistence type="predicted"/>
<organism evidence="6 7">
    <name type="scientific">Rhodococcus antarcticus</name>
    <dbReference type="NCBI Taxonomy" id="2987751"/>
    <lineage>
        <taxon>Bacteria</taxon>
        <taxon>Bacillati</taxon>
        <taxon>Actinomycetota</taxon>
        <taxon>Actinomycetes</taxon>
        <taxon>Mycobacteriales</taxon>
        <taxon>Nocardiaceae</taxon>
        <taxon>Rhodococcus</taxon>
    </lineage>
</organism>
<sequence length="255" mass="25969">MTTVLREVPRDTPVHRLWAGTKLAGVAALGLTLSLVTSWAAIGIIGAAVVLTAVLARIPLGALPRLRPWFWLLLVAAGLLSVPAGGSPELALGGVTVGLGAVLLYVRLTALAGVLLVAALLVGATTALGDVAPAVARLGAPLRLVRAPVDEWAVTIALCVRAFPLLAEDLRVLGAARRLRRPAGRRSLADVNVEAVDLAVSAMAVTMRRAGELGEAITARGGTGRLVADAGRPGLRDLVAGVLVAAVCALVFVVG</sequence>
<dbReference type="Pfam" id="PF02361">
    <property type="entry name" value="CbiQ"/>
    <property type="match status" value="1"/>
</dbReference>
<dbReference type="InterPro" id="IPR003339">
    <property type="entry name" value="ABC/ECF_trnsptr_transmembrane"/>
</dbReference>
<evidence type="ECO:0000256" key="3">
    <source>
        <dbReference type="ARBA" id="ARBA00022989"/>
    </source>
</evidence>
<dbReference type="RefSeq" id="WP_265383221.1">
    <property type="nucleotide sequence ID" value="NZ_CP110615.1"/>
</dbReference>
<keyword evidence="7" id="KW-1185">Reference proteome</keyword>
<dbReference type="CDD" id="cd16914">
    <property type="entry name" value="EcfT"/>
    <property type="match status" value="1"/>
</dbReference>
<evidence type="ECO:0000313" key="6">
    <source>
        <dbReference type="EMBL" id="UZJ25115.1"/>
    </source>
</evidence>
<protein>
    <submittedName>
        <fullName evidence="6">Energy-coupling factor transporter transmembrane protein EcfT</fullName>
    </submittedName>
</protein>
<dbReference type="PANTHER" id="PTHR33514">
    <property type="entry name" value="PROTEIN ABCI12, CHLOROPLASTIC"/>
    <property type="match status" value="1"/>
</dbReference>
<feature type="transmembrane region" description="Helical" evidence="5">
    <location>
        <begin position="235"/>
        <end position="254"/>
    </location>
</feature>
<evidence type="ECO:0000256" key="4">
    <source>
        <dbReference type="ARBA" id="ARBA00023136"/>
    </source>
</evidence>
<evidence type="ECO:0000256" key="1">
    <source>
        <dbReference type="ARBA" id="ARBA00004141"/>
    </source>
</evidence>
<feature type="transmembrane region" description="Helical" evidence="5">
    <location>
        <begin position="68"/>
        <end position="84"/>
    </location>
</feature>
<name>A0ABY6P0F4_9NOCA</name>
<dbReference type="EMBL" id="CP110615">
    <property type="protein sequence ID" value="UZJ25115.1"/>
    <property type="molecule type" value="Genomic_DNA"/>
</dbReference>
<accession>A0ABY6P0F4</accession>
<reference evidence="6" key="1">
    <citation type="submission" date="2022-10" db="EMBL/GenBank/DDBJ databases">
        <title>Rhodococcus sp.75.</title>
        <authorList>
            <person name="Sun M."/>
        </authorList>
    </citation>
    <scope>NUCLEOTIDE SEQUENCE</scope>
    <source>
        <strain evidence="6">75</strain>
    </source>
</reference>
<dbReference type="Proteomes" id="UP001164965">
    <property type="component" value="Chromosome"/>
</dbReference>
<dbReference type="PANTHER" id="PTHR33514:SF13">
    <property type="entry name" value="PROTEIN ABCI12, CHLOROPLASTIC"/>
    <property type="match status" value="1"/>
</dbReference>
<gene>
    <name evidence="6" type="ORF">RHODO2019_00970</name>
</gene>
<keyword evidence="2 5" id="KW-0812">Transmembrane</keyword>
<evidence type="ECO:0000256" key="5">
    <source>
        <dbReference type="SAM" id="Phobius"/>
    </source>
</evidence>
<evidence type="ECO:0000256" key="2">
    <source>
        <dbReference type="ARBA" id="ARBA00022692"/>
    </source>
</evidence>
<keyword evidence="4 5" id="KW-0472">Membrane</keyword>